<keyword evidence="2" id="KW-1003">Cell membrane</keyword>
<dbReference type="RefSeq" id="WP_271022032.1">
    <property type="nucleotide sequence ID" value="NZ_JAQHXR010000008.1"/>
</dbReference>
<organism evidence="8 9">
    <name type="scientific">Helicobacter ibis</name>
    <dbReference type="NCBI Taxonomy" id="2962633"/>
    <lineage>
        <taxon>Bacteria</taxon>
        <taxon>Pseudomonadati</taxon>
        <taxon>Campylobacterota</taxon>
        <taxon>Epsilonproteobacteria</taxon>
        <taxon>Campylobacterales</taxon>
        <taxon>Helicobacteraceae</taxon>
        <taxon>Helicobacter</taxon>
    </lineage>
</organism>
<evidence type="ECO:0000256" key="6">
    <source>
        <dbReference type="SAM" id="Phobius"/>
    </source>
</evidence>
<evidence type="ECO:0000256" key="4">
    <source>
        <dbReference type="ARBA" id="ARBA00022989"/>
    </source>
</evidence>
<gene>
    <name evidence="8" type="ORF">PF021_08360</name>
</gene>
<evidence type="ECO:0000256" key="3">
    <source>
        <dbReference type="ARBA" id="ARBA00022692"/>
    </source>
</evidence>
<evidence type="ECO:0000256" key="1">
    <source>
        <dbReference type="ARBA" id="ARBA00004651"/>
    </source>
</evidence>
<evidence type="ECO:0000259" key="7">
    <source>
        <dbReference type="Pfam" id="PF02743"/>
    </source>
</evidence>
<accession>A0ABT4VHZ9</accession>
<sequence>MYSFDNDNVNNLASLVKHITTNFDYDDLSSLESLKRNIGVILKSYRDAGNYLGVYIAHPTGEIVVNDAEADAANEDAVIYGKAQNYDARTRDWYIGATKSDKVYITAPYIDVTTGLSTFTYAKSIYDEGKFVGVLAIDVLVNDLQESFKHNPGRIFAFDKNAIVFVSNDETLLPKKEGEVNPDIKTISELRKKYKDYEPFNYIRSDGSERFVVCTSVSEYGICISESVDEVEEPVERIAYIQSVIVVFTSLASIILLYFIISRMLTPLQFIQQGLLSFFKYINYESKQAPKPIAI</sequence>
<dbReference type="Pfam" id="PF02743">
    <property type="entry name" value="dCache_1"/>
    <property type="match status" value="1"/>
</dbReference>
<evidence type="ECO:0000313" key="9">
    <source>
        <dbReference type="Proteomes" id="UP001210261"/>
    </source>
</evidence>
<proteinExistence type="predicted"/>
<protein>
    <submittedName>
        <fullName evidence="8">Cache domain-containing protein</fullName>
    </submittedName>
</protein>
<evidence type="ECO:0000313" key="8">
    <source>
        <dbReference type="EMBL" id="MDA3969671.1"/>
    </source>
</evidence>
<keyword evidence="4 6" id="KW-1133">Transmembrane helix</keyword>
<keyword evidence="9" id="KW-1185">Reference proteome</keyword>
<dbReference type="InterPro" id="IPR029151">
    <property type="entry name" value="Sensor-like_sf"/>
</dbReference>
<comment type="caution">
    <text evidence="8">The sequence shown here is derived from an EMBL/GenBank/DDBJ whole genome shotgun (WGS) entry which is preliminary data.</text>
</comment>
<keyword evidence="5 6" id="KW-0472">Membrane</keyword>
<dbReference type="SUPFAM" id="SSF103190">
    <property type="entry name" value="Sensory domain-like"/>
    <property type="match status" value="1"/>
</dbReference>
<name>A0ABT4VHZ9_9HELI</name>
<reference evidence="8 9" key="1">
    <citation type="submission" date="2023-01" db="EMBL/GenBank/DDBJ databases">
        <title>Description of Helicobacter ibis sp. nov. isolated from faecal droppings of black-faced ibis (Theristicus melanopis).</title>
        <authorList>
            <person name="Lopez-Cantillo M."/>
            <person name="Vidal-Veuthey B."/>
            <person name="Mella A."/>
            <person name="De La Haba R."/>
            <person name="Collado L."/>
        </authorList>
    </citation>
    <scope>NUCLEOTIDE SEQUENCE [LARGE SCALE GENOMIC DNA]</scope>
    <source>
        <strain evidence="8 9">A82</strain>
    </source>
</reference>
<feature type="non-terminal residue" evidence="8">
    <location>
        <position position="295"/>
    </location>
</feature>
<feature type="transmembrane region" description="Helical" evidence="6">
    <location>
        <begin position="239"/>
        <end position="261"/>
    </location>
</feature>
<evidence type="ECO:0000256" key="2">
    <source>
        <dbReference type="ARBA" id="ARBA00022475"/>
    </source>
</evidence>
<feature type="domain" description="Cache" evidence="7">
    <location>
        <begin position="7"/>
        <end position="172"/>
    </location>
</feature>
<keyword evidence="3 6" id="KW-0812">Transmembrane</keyword>
<dbReference type="Gene3D" id="3.30.450.20">
    <property type="entry name" value="PAS domain"/>
    <property type="match status" value="1"/>
</dbReference>
<evidence type="ECO:0000256" key="5">
    <source>
        <dbReference type="ARBA" id="ARBA00023136"/>
    </source>
</evidence>
<comment type="subcellular location">
    <subcellularLocation>
        <location evidence="1">Cell membrane</location>
        <topology evidence="1">Multi-pass membrane protein</topology>
    </subcellularLocation>
</comment>
<dbReference type="InterPro" id="IPR033479">
    <property type="entry name" value="dCache_1"/>
</dbReference>
<dbReference type="CDD" id="cd12913">
    <property type="entry name" value="PDC1_MCP_like"/>
    <property type="match status" value="1"/>
</dbReference>
<dbReference type="Proteomes" id="UP001210261">
    <property type="component" value="Unassembled WGS sequence"/>
</dbReference>
<dbReference type="EMBL" id="JAQHXR010000008">
    <property type="protein sequence ID" value="MDA3969671.1"/>
    <property type="molecule type" value="Genomic_DNA"/>
</dbReference>